<dbReference type="Proteomes" id="UP000217257">
    <property type="component" value="Chromosome"/>
</dbReference>
<gene>
    <name evidence="1" type="ORF">CYFUS_003147</name>
</gene>
<dbReference type="KEGG" id="cfus:CYFUS_003147"/>
<proteinExistence type="predicted"/>
<dbReference type="EMBL" id="CP022098">
    <property type="protein sequence ID" value="ATB37722.1"/>
    <property type="molecule type" value="Genomic_DNA"/>
</dbReference>
<dbReference type="AlphaFoldDB" id="A0A250J2H6"/>
<name>A0A250J2H6_9BACT</name>
<evidence type="ECO:0000313" key="2">
    <source>
        <dbReference type="Proteomes" id="UP000217257"/>
    </source>
</evidence>
<accession>A0A250J2H6</accession>
<protein>
    <submittedName>
        <fullName evidence="1">Uncharacterized protein</fullName>
    </submittedName>
</protein>
<sequence>MRCEINRRPVPCEWIYFREFDYGRGHSEWQAVEYRMSLEMKSFAETLSPLYLDYVRDDIEHGTLDDDDVVRRLRGLGWPKLSVLAVEQPRLLETFILEQVSYSALQALLPPYKQRPRYLIDSVERVALSGERITLSGRSFTVP</sequence>
<organism evidence="1 2">
    <name type="scientific">Cystobacter fuscus</name>
    <dbReference type="NCBI Taxonomy" id="43"/>
    <lineage>
        <taxon>Bacteria</taxon>
        <taxon>Pseudomonadati</taxon>
        <taxon>Myxococcota</taxon>
        <taxon>Myxococcia</taxon>
        <taxon>Myxococcales</taxon>
        <taxon>Cystobacterineae</taxon>
        <taxon>Archangiaceae</taxon>
        <taxon>Cystobacter</taxon>
    </lineage>
</organism>
<reference evidence="1 2" key="1">
    <citation type="submission" date="2017-06" db="EMBL/GenBank/DDBJ databases">
        <title>Sequencing and comparative analysis of myxobacterial genomes.</title>
        <authorList>
            <person name="Rupp O."/>
            <person name="Goesmann A."/>
            <person name="Sogaard-Andersen L."/>
        </authorList>
    </citation>
    <scope>NUCLEOTIDE SEQUENCE [LARGE SCALE GENOMIC DNA]</scope>
    <source>
        <strain evidence="1 2">DSM 52655</strain>
    </source>
</reference>
<evidence type="ECO:0000313" key="1">
    <source>
        <dbReference type="EMBL" id="ATB37722.1"/>
    </source>
</evidence>